<evidence type="ECO:0000256" key="3">
    <source>
        <dbReference type="ARBA" id="ARBA00022989"/>
    </source>
</evidence>
<dbReference type="InterPro" id="IPR052808">
    <property type="entry name" value="GPCR_Mth-like"/>
</dbReference>
<dbReference type="GO" id="GO:0016020">
    <property type="term" value="C:membrane"/>
    <property type="evidence" value="ECO:0007669"/>
    <property type="project" value="UniProtKB-SubCell"/>
</dbReference>
<name>A0A8J2NZ10_9HEXA</name>
<feature type="transmembrane region" description="Helical" evidence="6">
    <location>
        <begin position="256"/>
        <end position="283"/>
    </location>
</feature>
<dbReference type="Proteomes" id="UP000708208">
    <property type="component" value="Unassembled WGS sequence"/>
</dbReference>
<comment type="subcellular location">
    <subcellularLocation>
        <location evidence="1">Membrane</location>
        <topology evidence="1">Multi-pass membrane protein</topology>
    </subcellularLocation>
</comment>
<evidence type="ECO:0000259" key="7">
    <source>
        <dbReference type="PROSITE" id="PS50261"/>
    </source>
</evidence>
<keyword evidence="2 6" id="KW-0812">Transmembrane</keyword>
<dbReference type="AlphaFoldDB" id="A0A8J2NZ10"/>
<evidence type="ECO:0000256" key="6">
    <source>
        <dbReference type="SAM" id="Phobius"/>
    </source>
</evidence>
<feature type="region of interest" description="Disordered" evidence="5">
    <location>
        <begin position="394"/>
        <end position="414"/>
    </location>
</feature>
<feature type="transmembrane region" description="Helical" evidence="6">
    <location>
        <begin position="122"/>
        <end position="142"/>
    </location>
</feature>
<dbReference type="CDD" id="cd15039">
    <property type="entry name" value="7tmB3_Methuselah-like"/>
    <property type="match status" value="1"/>
</dbReference>
<keyword evidence="4 6" id="KW-0472">Membrane</keyword>
<protein>
    <recommendedName>
        <fullName evidence="7">G-protein coupled receptors family 2 profile 2 domain-containing protein</fullName>
    </recommendedName>
</protein>
<evidence type="ECO:0000313" key="8">
    <source>
        <dbReference type="EMBL" id="CAG7724563.1"/>
    </source>
</evidence>
<proteinExistence type="predicted"/>
<reference evidence="8" key="1">
    <citation type="submission" date="2021-06" db="EMBL/GenBank/DDBJ databases">
        <authorList>
            <person name="Hodson N. C."/>
            <person name="Mongue J. A."/>
            <person name="Jaron S. K."/>
        </authorList>
    </citation>
    <scope>NUCLEOTIDE SEQUENCE</scope>
</reference>
<sequence>MLENGSIVRKDEGRGPLDWKATWLISSNLSCIDGIKNFTNLKADFYKDYSGARGHELLKECLDEDFSNWEEADQSEEYLSEPSNVKSYVYIFALFASLIPLGLTIVAYWITWTFQNIHGWTVFSHIVSLFLWYIFLGSAQILSLGEDGAQSSTVGCEFVGVMVHFFFLSTFFWLTMVNFDLWSKFRDLQPTSGNRAEMLPFIGYAIFAWGGPLLIVLTGVILDSMFGRHGHESDCDIILPEYGVTRCHLNKRAEGVYLYFIIGLLILLNVGFFISLILILYRYKQSSAVASRRKSTGRADITSSELFLKLFVVMGCSFALEFISWVVESNTDKTENISWVWIAFDFINILVRAIFIFIIFAWKKQTLIEFKKRCPTACWNICFGRFMPDSEESVAGPSASGMQMTKISTPSVQG</sequence>
<feature type="compositionally biased region" description="Polar residues" evidence="5">
    <location>
        <begin position="400"/>
        <end position="414"/>
    </location>
</feature>
<accession>A0A8J2NZ10</accession>
<feature type="domain" description="G-protein coupled receptors family 2 profile 2" evidence="7">
    <location>
        <begin position="86"/>
        <end position="364"/>
    </location>
</feature>
<evidence type="ECO:0000313" key="9">
    <source>
        <dbReference type="Proteomes" id="UP000708208"/>
    </source>
</evidence>
<dbReference type="InterPro" id="IPR000832">
    <property type="entry name" value="GPCR_2_secretin-like"/>
</dbReference>
<feature type="transmembrane region" description="Helical" evidence="6">
    <location>
        <begin position="162"/>
        <end position="181"/>
    </location>
</feature>
<evidence type="ECO:0000256" key="5">
    <source>
        <dbReference type="SAM" id="MobiDB-lite"/>
    </source>
</evidence>
<dbReference type="InterPro" id="IPR017981">
    <property type="entry name" value="GPCR_2-like_7TM"/>
</dbReference>
<comment type="caution">
    <text evidence="8">The sequence shown here is derived from an EMBL/GenBank/DDBJ whole genome shotgun (WGS) entry which is preliminary data.</text>
</comment>
<feature type="transmembrane region" description="Helical" evidence="6">
    <location>
        <begin position="201"/>
        <end position="222"/>
    </location>
</feature>
<dbReference type="PROSITE" id="PS50261">
    <property type="entry name" value="G_PROTEIN_RECEP_F2_4"/>
    <property type="match status" value="1"/>
</dbReference>
<dbReference type="Pfam" id="PF00002">
    <property type="entry name" value="7tm_2"/>
    <property type="match status" value="1"/>
</dbReference>
<feature type="transmembrane region" description="Helical" evidence="6">
    <location>
        <begin position="306"/>
        <end position="327"/>
    </location>
</feature>
<keyword evidence="3 6" id="KW-1133">Transmembrane helix</keyword>
<dbReference type="PANTHER" id="PTHR46953:SF1">
    <property type="entry name" value="G-PROTEIN COUPLED RECEPTOR MTH-LIKE 1-RELATED"/>
    <property type="match status" value="1"/>
</dbReference>
<keyword evidence="9" id="KW-1185">Reference proteome</keyword>
<dbReference type="OrthoDB" id="6134459at2759"/>
<dbReference type="PANTHER" id="PTHR46953">
    <property type="entry name" value="G-PROTEIN COUPLED RECEPTOR MTH-LIKE 1-RELATED"/>
    <property type="match status" value="1"/>
</dbReference>
<evidence type="ECO:0000256" key="2">
    <source>
        <dbReference type="ARBA" id="ARBA00022692"/>
    </source>
</evidence>
<dbReference type="GO" id="GO:0004930">
    <property type="term" value="F:G protein-coupled receptor activity"/>
    <property type="evidence" value="ECO:0007669"/>
    <property type="project" value="InterPro"/>
</dbReference>
<dbReference type="EMBL" id="CAJVCH010111049">
    <property type="protein sequence ID" value="CAG7724563.1"/>
    <property type="molecule type" value="Genomic_DNA"/>
</dbReference>
<dbReference type="GO" id="GO:0007166">
    <property type="term" value="P:cell surface receptor signaling pathway"/>
    <property type="evidence" value="ECO:0007669"/>
    <property type="project" value="InterPro"/>
</dbReference>
<feature type="transmembrane region" description="Helical" evidence="6">
    <location>
        <begin position="88"/>
        <end position="110"/>
    </location>
</feature>
<evidence type="ECO:0000256" key="1">
    <source>
        <dbReference type="ARBA" id="ARBA00004141"/>
    </source>
</evidence>
<feature type="transmembrane region" description="Helical" evidence="6">
    <location>
        <begin position="339"/>
        <end position="362"/>
    </location>
</feature>
<gene>
    <name evidence="8" type="ORF">AFUS01_LOCUS13575</name>
</gene>
<organism evidence="8 9">
    <name type="scientific">Allacma fusca</name>
    <dbReference type="NCBI Taxonomy" id="39272"/>
    <lineage>
        <taxon>Eukaryota</taxon>
        <taxon>Metazoa</taxon>
        <taxon>Ecdysozoa</taxon>
        <taxon>Arthropoda</taxon>
        <taxon>Hexapoda</taxon>
        <taxon>Collembola</taxon>
        <taxon>Symphypleona</taxon>
        <taxon>Sminthuridae</taxon>
        <taxon>Allacma</taxon>
    </lineage>
</organism>
<evidence type="ECO:0000256" key="4">
    <source>
        <dbReference type="ARBA" id="ARBA00023136"/>
    </source>
</evidence>